<feature type="transmembrane region" description="Helical" evidence="3">
    <location>
        <begin position="320"/>
        <end position="343"/>
    </location>
</feature>
<evidence type="ECO:0000313" key="5">
    <source>
        <dbReference type="EMBL" id="KAH7303827.1"/>
    </source>
</evidence>
<dbReference type="Proteomes" id="UP000813444">
    <property type="component" value="Unassembled WGS sequence"/>
</dbReference>
<dbReference type="PANTHER" id="PTHR11360:SF240">
    <property type="entry name" value="MONOCARBOXYLATE TRANSPORTER (EUROFUNG)-RELATED"/>
    <property type="match status" value="1"/>
</dbReference>
<dbReference type="InterPro" id="IPR020846">
    <property type="entry name" value="MFS_dom"/>
</dbReference>
<dbReference type="PANTHER" id="PTHR11360">
    <property type="entry name" value="MONOCARBOXYLATE TRANSPORTER"/>
    <property type="match status" value="1"/>
</dbReference>
<keyword evidence="6" id="KW-1185">Reference proteome</keyword>
<feature type="transmembrane region" description="Helical" evidence="3">
    <location>
        <begin position="224"/>
        <end position="248"/>
    </location>
</feature>
<comment type="similarity">
    <text evidence="2">Belongs to the major facilitator superfamily. Monocarboxylate porter (TC 2.A.1.13) family.</text>
</comment>
<name>A0A8K0SHV2_9HYPO</name>
<dbReference type="GO" id="GO:0022857">
    <property type="term" value="F:transmembrane transporter activity"/>
    <property type="evidence" value="ECO:0007669"/>
    <property type="project" value="InterPro"/>
</dbReference>
<feature type="transmembrane region" description="Helical" evidence="3">
    <location>
        <begin position="355"/>
        <end position="373"/>
    </location>
</feature>
<proteinExistence type="inferred from homology"/>
<dbReference type="PROSITE" id="PS50850">
    <property type="entry name" value="MFS"/>
    <property type="match status" value="1"/>
</dbReference>
<feature type="transmembrane region" description="Helical" evidence="3">
    <location>
        <begin position="260"/>
        <end position="277"/>
    </location>
</feature>
<feature type="transmembrane region" description="Helical" evidence="3">
    <location>
        <begin position="385"/>
        <end position="406"/>
    </location>
</feature>
<accession>A0A8K0SHV2</accession>
<protein>
    <submittedName>
        <fullName evidence="5">MFS monocarboxylate transporter-like protein</fullName>
    </submittedName>
</protein>
<dbReference type="InterPro" id="IPR011701">
    <property type="entry name" value="MFS"/>
</dbReference>
<organism evidence="5 6">
    <name type="scientific">Stachybotrys elegans</name>
    <dbReference type="NCBI Taxonomy" id="80388"/>
    <lineage>
        <taxon>Eukaryota</taxon>
        <taxon>Fungi</taxon>
        <taxon>Dikarya</taxon>
        <taxon>Ascomycota</taxon>
        <taxon>Pezizomycotina</taxon>
        <taxon>Sordariomycetes</taxon>
        <taxon>Hypocreomycetidae</taxon>
        <taxon>Hypocreales</taxon>
        <taxon>Stachybotryaceae</taxon>
        <taxon>Stachybotrys</taxon>
    </lineage>
</organism>
<dbReference type="AlphaFoldDB" id="A0A8K0SHV2"/>
<keyword evidence="3" id="KW-1133">Transmembrane helix</keyword>
<keyword evidence="3" id="KW-0812">Transmembrane</keyword>
<comment type="subcellular location">
    <subcellularLocation>
        <location evidence="1">Membrane</location>
        <topology evidence="1">Multi-pass membrane protein</topology>
    </subcellularLocation>
</comment>
<dbReference type="InterPro" id="IPR050327">
    <property type="entry name" value="Proton-linked_MCT"/>
</dbReference>
<feature type="transmembrane region" description="Helical" evidence="3">
    <location>
        <begin position="152"/>
        <end position="171"/>
    </location>
</feature>
<evidence type="ECO:0000313" key="6">
    <source>
        <dbReference type="Proteomes" id="UP000813444"/>
    </source>
</evidence>
<dbReference type="Gene3D" id="1.20.1250.20">
    <property type="entry name" value="MFS general substrate transporter like domains"/>
    <property type="match status" value="2"/>
</dbReference>
<evidence type="ECO:0000256" key="2">
    <source>
        <dbReference type="ARBA" id="ARBA00006727"/>
    </source>
</evidence>
<keyword evidence="3" id="KW-0472">Membrane</keyword>
<dbReference type="GO" id="GO:0016020">
    <property type="term" value="C:membrane"/>
    <property type="evidence" value="ECO:0007669"/>
    <property type="project" value="UniProtKB-SubCell"/>
</dbReference>
<dbReference type="SUPFAM" id="SSF103473">
    <property type="entry name" value="MFS general substrate transporter"/>
    <property type="match status" value="1"/>
</dbReference>
<dbReference type="EMBL" id="JAGPNK010000028">
    <property type="protein sequence ID" value="KAH7303827.1"/>
    <property type="molecule type" value="Genomic_DNA"/>
</dbReference>
<feature type="transmembrane region" description="Helical" evidence="3">
    <location>
        <begin position="123"/>
        <end position="145"/>
    </location>
</feature>
<sequence length="416" mass="43975">MPETTSPVASLGVVQAYPETGLSAYITIAGAWLALLPASGLLNSSGVFQAYLVENHLADYSESEVGWIFSTFAFLFFFGGLQVGPIFDRYGLNVLLPVGTSGLTVSLLCTSFCSSYYQFLLSFGILGGLASSILWTSSIATLGHWFHANRGLATGLATTAGGFGGVIFPIIFQDLVSSAGFSWTIRCFALISCVCSSASLLMLKTRLPRNSQASLTLDWGGFKDACFVLTMSAIFILDWAVLVPPAYLTTYCASTNSSGISSHILSVLNAASILGRGIPGPVADRLGRFNIMIICSIACTLSIFGLWLNANSSTAMVVSFAISYGFFSGSAYSLTPVCVAQLCSTENYATRYGTAYGIVSFATLAGIPISGNILSTGDGQNYRALILFCGAAYSASTVIFIIARAVGTGWRLRIKF</sequence>
<evidence type="ECO:0000256" key="3">
    <source>
        <dbReference type="SAM" id="Phobius"/>
    </source>
</evidence>
<dbReference type="InterPro" id="IPR036259">
    <property type="entry name" value="MFS_trans_sf"/>
</dbReference>
<feature type="transmembrane region" description="Helical" evidence="3">
    <location>
        <begin position="289"/>
        <end position="308"/>
    </location>
</feature>
<feature type="domain" description="Major facilitator superfamily (MFS) profile" evidence="4">
    <location>
        <begin position="23"/>
        <end position="407"/>
    </location>
</feature>
<reference evidence="5" key="1">
    <citation type="journal article" date="2021" name="Nat. Commun.">
        <title>Genetic determinants of endophytism in the Arabidopsis root mycobiome.</title>
        <authorList>
            <person name="Mesny F."/>
            <person name="Miyauchi S."/>
            <person name="Thiergart T."/>
            <person name="Pickel B."/>
            <person name="Atanasova L."/>
            <person name="Karlsson M."/>
            <person name="Huettel B."/>
            <person name="Barry K.W."/>
            <person name="Haridas S."/>
            <person name="Chen C."/>
            <person name="Bauer D."/>
            <person name="Andreopoulos W."/>
            <person name="Pangilinan J."/>
            <person name="LaButti K."/>
            <person name="Riley R."/>
            <person name="Lipzen A."/>
            <person name="Clum A."/>
            <person name="Drula E."/>
            <person name="Henrissat B."/>
            <person name="Kohler A."/>
            <person name="Grigoriev I.V."/>
            <person name="Martin F.M."/>
            <person name="Hacquard S."/>
        </authorList>
    </citation>
    <scope>NUCLEOTIDE SEQUENCE</scope>
    <source>
        <strain evidence="5">MPI-CAGE-CH-0235</strain>
    </source>
</reference>
<feature type="transmembrane region" description="Helical" evidence="3">
    <location>
        <begin position="183"/>
        <end position="203"/>
    </location>
</feature>
<evidence type="ECO:0000256" key="1">
    <source>
        <dbReference type="ARBA" id="ARBA00004141"/>
    </source>
</evidence>
<gene>
    <name evidence="5" type="ORF">B0I35DRAFT_446072</name>
</gene>
<dbReference type="Pfam" id="PF07690">
    <property type="entry name" value="MFS_1"/>
    <property type="match status" value="1"/>
</dbReference>
<comment type="caution">
    <text evidence="5">The sequence shown here is derived from an EMBL/GenBank/DDBJ whole genome shotgun (WGS) entry which is preliminary data.</text>
</comment>
<evidence type="ECO:0000259" key="4">
    <source>
        <dbReference type="PROSITE" id="PS50850"/>
    </source>
</evidence>
<dbReference type="OrthoDB" id="410267at2759"/>
<feature type="transmembrane region" description="Helical" evidence="3">
    <location>
        <begin position="65"/>
        <end position="87"/>
    </location>
</feature>
<feature type="transmembrane region" description="Helical" evidence="3">
    <location>
        <begin position="94"/>
        <end position="117"/>
    </location>
</feature>